<feature type="domain" description="BD-FAE-like" evidence="2">
    <location>
        <begin position="94"/>
        <end position="277"/>
    </location>
</feature>
<evidence type="ECO:0000313" key="3">
    <source>
        <dbReference type="EMBL" id="PWJ21525.1"/>
    </source>
</evidence>
<dbReference type="AlphaFoldDB" id="A0A2Y9BJW4"/>
<dbReference type="PANTHER" id="PTHR48081">
    <property type="entry name" value="AB HYDROLASE SUPERFAMILY PROTEIN C4A8.06C"/>
    <property type="match status" value="1"/>
</dbReference>
<dbReference type="SUPFAM" id="SSF53474">
    <property type="entry name" value="alpha/beta-Hydrolases"/>
    <property type="match status" value="1"/>
</dbReference>
<dbReference type="EMBL" id="QGDL01000019">
    <property type="protein sequence ID" value="PWJ21525.1"/>
    <property type="molecule type" value="Genomic_DNA"/>
</dbReference>
<keyword evidence="4" id="KW-1185">Reference proteome</keyword>
<protein>
    <submittedName>
        <fullName evidence="3">Acetyl esterase/lipase</fullName>
    </submittedName>
</protein>
<dbReference type="InterPro" id="IPR050300">
    <property type="entry name" value="GDXG_lipolytic_enzyme"/>
</dbReference>
<dbReference type="Proteomes" id="UP000245845">
    <property type="component" value="Unassembled WGS sequence"/>
</dbReference>
<dbReference type="Gene3D" id="3.40.50.1820">
    <property type="entry name" value="alpha/beta hydrolase"/>
    <property type="match status" value="1"/>
</dbReference>
<organism evidence="3 4">
    <name type="scientific">Faecalicatena orotica</name>
    <dbReference type="NCBI Taxonomy" id="1544"/>
    <lineage>
        <taxon>Bacteria</taxon>
        <taxon>Bacillati</taxon>
        <taxon>Bacillota</taxon>
        <taxon>Clostridia</taxon>
        <taxon>Lachnospirales</taxon>
        <taxon>Lachnospiraceae</taxon>
        <taxon>Faecalicatena</taxon>
    </lineage>
</organism>
<accession>A0A2Y9BJW4</accession>
<evidence type="ECO:0000256" key="1">
    <source>
        <dbReference type="ARBA" id="ARBA00022801"/>
    </source>
</evidence>
<sequence>MLTTSNTLKQISLLSDFSGYGSIIAPSEGALSEMTLEQFSRLSCWNAQSITDGYNRLLEIVEEGQKIYYPLWDQGDADTDPSIKERYLIHFPVKKKAPFVIVCAGGGYLGCASMIEAYPTCVHLNQLGYHAFSLNYRCGENAKAPNPLDDMAYAIDYIRKNGEILGIDISDYAITGFSAGGHLAACFGTESAGWKHYNLPSPSAVFLGYPVVTMGEKSHDSSRIMFLGKENIYDEEIISRYSVELLITPDYPPTFVWQCTRDHTVPIENTQMLVNALTENNVPHKYETFDSDNHGWGAGDGTLAEGWIERAVSFWQN</sequence>
<evidence type="ECO:0000313" key="4">
    <source>
        <dbReference type="Proteomes" id="UP000245845"/>
    </source>
</evidence>
<name>A0A2Y9BJW4_9FIRM</name>
<proteinExistence type="predicted"/>
<keyword evidence="1" id="KW-0378">Hydrolase</keyword>
<dbReference type="InterPro" id="IPR029058">
    <property type="entry name" value="AB_hydrolase_fold"/>
</dbReference>
<dbReference type="InterPro" id="IPR049492">
    <property type="entry name" value="BD-FAE-like_dom"/>
</dbReference>
<dbReference type="Pfam" id="PF20434">
    <property type="entry name" value="BD-FAE"/>
    <property type="match status" value="1"/>
</dbReference>
<evidence type="ECO:0000259" key="2">
    <source>
        <dbReference type="Pfam" id="PF20434"/>
    </source>
</evidence>
<comment type="caution">
    <text evidence="3">The sequence shown here is derived from an EMBL/GenBank/DDBJ whole genome shotgun (WGS) entry which is preliminary data.</text>
</comment>
<gene>
    <name evidence="3" type="ORF">A8806_11915</name>
</gene>
<dbReference type="GO" id="GO:0016787">
    <property type="term" value="F:hydrolase activity"/>
    <property type="evidence" value="ECO:0007669"/>
    <property type="project" value="UniProtKB-KW"/>
</dbReference>
<dbReference type="PANTHER" id="PTHR48081:SF6">
    <property type="entry name" value="PEPTIDASE S9 PROLYL OLIGOPEPTIDASE CATALYTIC DOMAIN-CONTAINING PROTEIN"/>
    <property type="match status" value="1"/>
</dbReference>
<reference evidence="3 4" key="1">
    <citation type="submission" date="2018-05" db="EMBL/GenBank/DDBJ databases">
        <title>The Hungate 1000. A catalogue of reference genomes from the rumen microbiome.</title>
        <authorList>
            <person name="Kelly W."/>
        </authorList>
    </citation>
    <scope>NUCLEOTIDE SEQUENCE [LARGE SCALE GENOMIC DNA]</scope>
    <source>
        <strain evidence="3 4">NLAE-zl-C242</strain>
    </source>
</reference>